<dbReference type="EMBL" id="JABTDW010000001">
    <property type="protein sequence ID" value="NSB12110.1"/>
    <property type="molecule type" value="Genomic_DNA"/>
</dbReference>
<evidence type="ECO:0000313" key="1">
    <source>
        <dbReference type="EMBL" id="NSB12110.1"/>
    </source>
</evidence>
<organism evidence="1 2">
    <name type="scientific">Clostridium beijerinckii</name>
    <name type="common">Clostridium MP</name>
    <dbReference type="NCBI Taxonomy" id="1520"/>
    <lineage>
        <taxon>Bacteria</taxon>
        <taxon>Bacillati</taxon>
        <taxon>Bacillota</taxon>
        <taxon>Clostridia</taxon>
        <taxon>Eubacteriales</taxon>
        <taxon>Clostridiaceae</taxon>
        <taxon>Clostridium</taxon>
    </lineage>
</organism>
<protein>
    <submittedName>
        <fullName evidence="1">Uncharacterized protein</fullName>
    </submittedName>
</protein>
<dbReference type="RefSeq" id="WP_077855640.1">
    <property type="nucleotide sequence ID" value="NZ_JABTDW010000001.1"/>
</dbReference>
<reference evidence="1" key="1">
    <citation type="submission" date="2020-06" db="EMBL/GenBank/DDBJ databases">
        <title>Genomic insights into acetone-butanol-ethanol (ABE) fermentation by sequencing solventogenic clostridia strains.</title>
        <authorList>
            <person name="Brown S."/>
        </authorList>
    </citation>
    <scope>NUCLEOTIDE SEQUENCE</scope>
    <source>
        <strain evidence="1">DJ123</strain>
    </source>
</reference>
<evidence type="ECO:0000313" key="2">
    <source>
        <dbReference type="Proteomes" id="UP000822184"/>
    </source>
</evidence>
<proteinExistence type="predicted"/>
<accession>A0AAE5H194</accession>
<gene>
    <name evidence="1" type="ORF">BCD95_000369</name>
</gene>
<dbReference type="AlphaFoldDB" id="A0AAE5H194"/>
<dbReference type="Proteomes" id="UP000822184">
    <property type="component" value="Unassembled WGS sequence"/>
</dbReference>
<comment type="caution">
    <text evidence="1">The sequence shown here is derived from an EMBL/GenBank/DDBJ whole genome shotgun (WGS) entry which is preliminary data.</text>
</comment>
<sequence length="102" mass="12216">MSNEIEIDMKPFQYLDKVQKGIDDMLAFLEDNHERALKKRTQLDYWTDDKDNFTESAVKLLRILRYCDNDNTKAVYYRVVLDFVLECYFNALNACEYPANRE</sequence>
<name>A0AAE5H194_CLOBE</name>